<dbReference type="Gene3D" id="3.40.50.1970">
    <property type="match status" value="1"/>
</dbReference>
<protein>
    <recommendedName>
        <fullName evidence="3 4">N5-carboxyaminoimidazole ribonucleotide mutase</fullName>
        <shortName evidence="3 4">N5-CAIR mutase</shortName>
        <ecNumber evidence="3 4">5.4.99.18</ecNumber>
    </recommendedName>
    <alternativeName>
        <fullName evidence="3">5-(carboxyamino)imidazole ribonucleotide mutase</fullName>
    </alternativeName>
</protein>
<dbReference type="OrthoDB" id="9791908at2"/>
<sequence>MSDKKKVAVIMGSDSDLPVLKNTINTLKSFGIPVETHIMSAHRTPAQACEFSSHARENGFGVIIAAAGKAAHLAGVLAAHTTLPVIGIPIKASTLDGLDALLSTVQMPKGIPVATVAIDGADNAAILAAQMLAIADEELAQQLAQMKENMTAEVVAKDQKLQQEL</sequence>
<dbReference type="PANTHER" id="PTHR23046">
    <property type="entry name" value="PHOSPHORIBOSYLAMINOIMIDAZOLE CARBOXYLASE CATALYTIC SUBUNIT"/>
    <property type="match status" value="1"/>
</dbReference>
<dbReference type="EC" id="5.4.99.18" evidence="3 4"/>
<comment type="function">
    <text evidence="3 4">Catalyzes the conversion of N5-carboxyaminoimidazole ribonucleotide (N5-CAIR) to 4-carboxy-5-aminoimidazole ribonucleotide (CAIR).</text>
</comment>
<dbReference type="EMBL" id="JACRTL010000007">
    <property type="protein sequence ID" value="MBC8611682.1"/>
    <property type="molecule type" value="Genomic_DNA"/>
</dbReference>
<feature type="binding site" evidence="3 5">
    <location>
        <position position="16"/>
    </location>
    <ligand>
        <name>substrate</name>
    </ligand>
</feature>
<keyword evidence="8" id="KW-1185">Reference proteome</keyword>
<evidence type="ECO:0000256" key="1">
    <source>
        <dbReference type="ARBA" id="ARBA00022755"/>
    </source>
</evidence>
<feature type="binding site" evidence="3 5">
    <location>
        <position position="43"/>
    </location>
    <ligand>
        <name>substrate</name>
    </ligand>
</feature>
<dbReference type="GO" id="GO:0016829">
    <property type="term" value="F:lyase activity"/>
    <property type="evidence" value="ECO:0007669"/>
    <property type="project" value="UniProtKB-KW"/>
</dbReference>
<dbReference type="NCBIfam" id="TIGR01162">
    <property type="entry name" value="purE"/>
    <property type="match status" value="1"/>
</dbReference>
<comment type="similarity">
    <text evidence="3">Belongs to the AIR carboxylase family. Class I subfamily.</text>
</comment>
<dbReference type="PANTHER" id="PTHR23046:SF2">
    <property type="entry name" value="PHOSPHORIBOSYLAMINOIMIDAZOLE CARBOXYLASE"/>
    <property type="match status" value="1"/>
</dbReference>
<dbReference type="InterPro" id="IPR033747">
    <property type="entry name" value="PurE_ClassI"/>
</dbReference>
<feature type="domain" description="PurE" evidence="6">
    <location>
        <begin position="5"/>
        <end position="154"/>
    </location>
</feature>
<dbReference type="SUPFAM" id="SSF52255">
    <property type="entry name" value="N5-CAIR mutase (phosphoribosylaminoimidazole carboxylase, PurE)"/>
    <property type="match status" value="1"/>
</dbReference>
<dbReference type="RefSeq" id="WP_093989711.1">
    <property type="nucleotide sequence ID" value="NZ_FYDD01000004.1"/>
</dbReference>
<proteinExistence type="inferred from homology"/>
<organism evidence="7 8">
    <name type="scientific">Massiliimalia timonensis</name>
    <dbReference type="NCBI Taxonomy" id="1987501"/>
    <lineage>
        <taxon>Bacteria</taxon>
        <taxon>Bacillati</taxon>
        <taxon>Bacillota</taxon>
        <taxon>Clostridia</taxon>
        <taxon>Eubacteriales</taxon>
        <taxon>Oscillospiraceae</taxon>
        <taxon>Massiliimalia</taxon>
    </lineage>
</organism>
<dbReference type="Pfam" id="PF00731">
    <property type="entry name" value="AIRC"/>
    <property type="match status" value="1"/>
</dbReference>
<dbReference type="AlphaFoldDB" id="A0A8J6U0M8"/>
<accession>A0A8J6U0M8</accession>
<dbReference type="UniPathway" id="UPA00074">
    <property type="reaction ID" value="UER00943"/>
</dbReference>
<dbReference type="PIRSF" id="PIRSF001338">
    <property type="entry name" value="AIR_carboxylase"/>
    <property type="match status" value="1"/>
</dbReference>
<evidence type="ECO:0000256" key="5">
    <source>
        <dbReference type="PIRSR" id="PIRSR001338-1"/>
    </source>
</evidence>
<dbReference type="HAMAP" id="MF_01929">
    <property type="entry name" value="PurE_classI"/>
    <property type="match status" value="1"/>
</dbReference>
<keyword evidence="7" id="KW-0456">Lyase</keyword>
<dbReference type="GO" id="GO:0034023">
    <property type="term" value="F:5-(carboxyamino)imidazole ribonucleotide mutase activity"/>
    <property type="evidence" value="ECO:0007669"/>
    <property type="project" value="UniProtKB-UniRule"/>
</dbReference>
<evidence type="ECO:0000313" key="7">
    <source>
        <dbReference type="EMBL" id="MBC8611682.1"/>
    </source>
</evidence>
<dbReference type="GO" id="GO:0006189">
    <property type="term" value="P:'de novo' IMP biosynthetic process"/>
    <property type="evidence" value="ECO:0007669"/>
    <property type="project" value="UniProtKB-UniRule"/>
</dbReference>
<gene>
    <name evidence="3 7" type="primary">purE</name>
    <name evidence="7" type="ORF">H8702_11335</name>
</gene>
<keyword evidence="2 3" id="KW-0413">Isomerase</keyword>
<evidence type="ECO:0000259" key="6">
    <source>
        <dbReference type="SMART" id="SM01001"/>
    </source>
</evidence>
<dbReference type="InterPro" id="IPR000031">
    <property type="entry name" value="PurE_dom"/>
</dbReference>
<comment type="catalytic activity">
    <reaction evidence="3 4">
        <text>5-carboxyamino-1-(5-phospho-D-ribosyl)imidazole + H(+) = 5-amino-1-(5-phospho-D-ribosyl)imidazole-4-carboxylate</text>
        <dbReference type="Rhea" id="RHEA:13193"/>
        <dbReference type="ChEBI" id="CHEBI:15378"/>
        <dbReference type="ChEBI" id="CHEBI:58730"/>
        <dbReference type="ChEBI" id="CHEBI:77657"/>
        <dbReference type="EC" id="5.4.99.18"/>
    </reaction>
</comment>
<dbReference type="SMART" id="SM01001">
    <property type="entry name" value="AIRC"/>
    <property type="match status" value="1"/>
</dbReference>
<dbReference type="Proteomes" id="UP000632659">
    <property type="component" value="Unassembled WGS sequence"/>
</dbReference>
<name>A0A8J6U0M8_9FIRM</name>
<evidence type="ECO:0000313" key="8">
    <source>
        <dbReference type="Proteomes" id="UP000632659"/>
    </source>
</evidence>
<evidence type="ECO:0000256" key="4">
    <source>
        <dbReference type="PIRNR" id="PIRNR001338"/>
    </source>
</evidence>
<comment type="caution">
    <text evidence="7">The sequence shown here is derived from an EMBL/GenBank/DDBJ whole genome shotgun (WGS) entry which is preliminary data.</text>
</comment>
<comment type="pathway">
    <text evidence="3 4">Purine metabolism; IMP biosynthesis via de novo pathway; 5-amino-1-(5-phospho-D-ribosyl)imidazole-4-carboxylate from 5-amino-1-(5-phospho-D-ribosyl)imidazole (N5-CAIR route): step 2/2.</text>
</comment>
<evidence type="ECO:0000256" key="3">
    <source>
        <dbReference type="HAMAP-Rule" id="MF_01929"/>
    </source>
</evidence>
<evidence type="ECO:0000256" key="2">
    <source>
        <dbReference type="ARBA" id="ARBA00023235"/>
    </source>
</evidence>
<reference evidence="7" key="1">
    <citation type="submission" date="2020-08" db="EMBL/GenBank/DDBJ databases">
        <title>Genome public.</title>
        <authorList>
            <person name="Liu C."/>
            <person name="Sun Q."/>
        </authorList>
    </citation>
    <scope>NUCLEOTIDE SEQUENCE</scope>
    <source>
        <strain evidence="7">NSJ-15</strain>
    </source>
</reference>
<dbReference type="InterPro" id="IPR024694">
    <property type="entry name" value="PurE_prokaryotes"/>
</dbReference>
<feature type="binding site" evidence="3 5">
    <location>
        <position position="13"/>
    </location>
    <ligand>
        <name>substrate</name>
    </ligand>
</feature>
<keyword evidence="1 3" id="KW-0658">Purine biosynthesis</keyword>